<keyword evidence="2" id="KW-1185">Reference proteome</keyword>
<name>A0A9N9Q1C0_9HELO</name>
<gene>
    <name evidence="1" type="ORF">HYALB_00007059</name>
</gene>
<dbReference type="AlphaFoldDB" id="A0A9N9Q1C0"/>
<dbReference type="EMBL" id="CAJVRM010000156">
    <property type="protein sequence ID" value="CAG8975930.1"/>
    <property type="molecule type" value="Genomic_DNA"/>
</dbReference>
<reference evidence="1" key="1">
    <citation type="submission" date="2021-07" db="EMBL/GenBank/DDBJ databases">
        <authorList>
            <person name="Durling M."/>
        </authorList>
    </citation>
    <scope>NUCLEOTIDE SEQUENCE</scope>
</reference>
<comment type="caution">
    <text evidence="1">The sequence shown here is derived from an EMBL/GenBank/DDBJ whole genome shotgun (WGS) entry which is preliminary data.</text>
</comment>
<organism evidence="1 2">
    <name type="scientific">Hymenoscyphus albidus</name>
    <dbReference type="NCBI Taxonomy" id="595503"/>
    <lineage>
        <taxon>Eukaryota</taxon>
        <taxon>Fungi</taxon>
        <taxon>Dikarya</taxon>
        <taxon>Ascomycota</taxon>
        <taxon>Pezizomycotina</taxon>
        <taxon>Leotiomycetes</taxon>
        <taxon>Helotiales</taxon>
        <taxon>Helotiaceae</taxon>
        <taxon>Hymenoscyphus</taxon>
    </lineage>
</organism>
<proteinExistence type="predicted"/>
<evidence type="ECO:0000313" key="1">
    <source>
        <dbReference type="EMBL" id="CAG8975930.1"/>
    </source>
</evidence>
<sequence>MALASMFLHAFSDMSPFSAELKPAVNEQEKKKKGNHYHTRFYIPVSSTAEEGISLSYSTHTVLYSEDSYENAKGKIYPKIIAQALH</sequence>
<dbReference type="Proteomes" id="UP000701801">
    <property type="component" value="Unassembled WGS sequence"/>
</dbReference>
<accession>A0A9N9Q1C0</accession>
<evidence type="ECO:0000313" key="2">
    <source>
        <dbReference type="Proteomes" id="UP000701801"/>
    </source>
</evidence>
<protein>
    <submittedName>
        <fullName evidence="1">Uncharacterized protein</fullName>
    </submittedName>
</protein>